<evidence type="ECO:0000313" key="3">
    <source>
        <dbReference type="Proteomes" id="UP000183986"/>
    </source>
</evidence>
<proteinExistence type="predicted"/>
<dbReference type="EMBL" id="MPKY01000001">
    <property type="protein sequence ID" value="OJS99856.1"/>
    <property type="molecule type" value="Genomic_DNA"/>
</dbReference>
<evidence type="ECO:0000313" key="2">
    <source>
        <dbReference type="EMBL" id="OJS99856.1"/>
    </source>
</evidence>
<dbReference type="Pfam" id="PF00534">
    <property type="entry name" value="Glycos_transf_1"/>
    <property type="match status" value="1"/>
</dbReference>
<comment type="caution">
    <text evidence="2">The sequence shown here is derived from an EMBL/GenBank/DDBJ whole genome shotgun (WGS) entry which is preliminary data.</text>
</comment>
<dbReference type="InterPro" id="IPR001296">
    <property type="entry name" value="Glyco_trans_1"/>
</dbReference>
<sequence>MLFISVANLWAKKNHRLLIDAFNEAFKDEGEGAANLVLVGQDGTERERLERHVDRLTTKKNIHFFGGHPNASSLLPEADVFCLSSDFEGLPIALLESMAAGIPSVTTKVGGIPSAVIDYQTGCLVDPRDQENYALALRYLFENPSVRRGMGEAAFNLVRKNFSLESMMIKTIKAYEKALVN</sequence>
<evidence type="ECO:0000259" key="1">
    <source>
        <dbReference type="Pfam" id="PF00534"/>
    </source>
</evidence>
<dbReference type="SUPFAM" id="SSF53756">
    <property type="entry name" value="UDP-Glycosyltransferase/glycogen phosphorylase"/>
    <property type="match status" value="1"/>
</dbReference>
<dbReference type="GO" id="GO:0016757">
    <property type="term" value="F:glycosyltransferase activity"/>
    <property type="evidence" value="ECO:0007669"/>
    <property type="project" value="InterPro"/>
</dbReference>
<keyword evidence="3" id="KW-1185">Reference proteome</keyword>
<accession>A0A1M2UWZ2</accession>
<dbReference type="PANTHER" id="PTHR12526:SF630">
    <property type="entry name" value="GLYCOSYLTRANSFERASE"/>
    <property type="match status" value="1"/>
</dbReference>
<gene>
    <name evidence="2" type="ORF">BEE62_06995</name>
</gene>
<reference evidence="2" key="1">
    <citation type="submission" date="2016-11" db="EMBL/GenBank/DDBJ databases">
        <title>Draft Genome Sequence of Marinobacter hydrocarbonoclasticus strain STW2, a polyaromatic aromatic hydrocarbon degrading and denitrifying bacterium from rhizosphere of Seagrass Enhalus acodoides.</title>
        <authorList>
            <person name="Ling J."/>
            <person name="Dong J."/>
        </authorList>
    </citation>
    <scope>NUCLEOTIDE SEQUENCE [LARGE SCALE GENOMIC DNA]</scope>
    <source>
        <strain evidence="2">STW2</strain>
    </source>
</reference>
<organism evidence="2 3">
    <name type="scientific">Marinobacter nauticus</name>
    <name type="common">Marinobacter hydrocarbonoclasticus</name>
    <name type="synonym">Marinobacter aquaeolei</name>
    <dbReference type="NCBI Taxonomy" id="2743"/>
    <lineage>
        <taxon>Bacteria</taxon>
        <taxon>Pseudomonadati</taxon>
        <taxon>Pseudomonadota</taxon>
        <taxon>Gammaproteobacteria</taxon>
        <taxon>Pseudomonadales</taxon>
        <taxon>Marinobacteraceae</taxon>
        <taxon>Marinobacter</taxon>
    </lineage>
</organism>
<protein>
    <recommendedName>
        <fullName evidence="1">Glycosyl transferase family 1 domain-containing protein</fullName>
    </recommendedName>
</protein>
<dbReference type="PANTHER" id="PTHR12526">
    <property type="entry name" value="GLYCOSYLTRANSFERASE"/>
    <property type="match status" value="1"/>
</dbReference>
<dbReference type="GO" id="GO:1901135">
    <property type="term" value="P:carbohydrate derivative metabolic process"/>
    <property type="evidence" value="ECO:0007669"/>
    <property type="project" value="UniProtKB-ARBA"/>
</dbReference>
<dbReference type="Gene3D" id="3.40.50.2000">
    <property type="entry name" value="Glycogen Phosphorylase B"/>
    <property type="match status" value="2"/>
</dbReference>
<dbReference type="AlphaFoldDB" id="A0A1M2UWZ2"/>
<dbReference type="Proteomes" id="UP000183986">
    <property type="component" value="Unassembled WGS sequence"/>
</dbReference>
<feature type="domain" description="Glycosyl transferase family 1" evidence="1">
    <location>
        <begin position="2"/>
        <end position="155"/>
    </location>
</feature>
<dbReference type="CDD" id="cd03801">
    <property type="entry name" value="GT4_PimA-like"/>
    <property type="match status" value="1"/>
</dbReference>
<name>A0A1M2UWZ2_MARNT</name>